<comment type="caution">
    <text evidence="1">The sequence shown here is derived from an EMBL/GenBank/DDBJ whole genome shotgun (WGS) entry which is preliminary data.</text>
</comment>
<evidence type="ECO:0000313" key="2">
    <source>
        <dbReference type="Proteomes" id="UP000011514"/>
    </source>
</evidence>
<organism evidence="1 2">
    <name type="scientific">Halorubrum saccharovorum DSM 1137</name>
    <dbReference type="NCBI Taxonomy" id="1227484"/>
    <lineage>
        <taxon>Archaea</taxon>
        <taxon>Methanobacteriati</taxon>
        <taxon>Methanobacteriota</taxon>
        <taxon>Stenosarchaea group</taxon>
        <taxon>Halobacteria</taxon>
        <taxon>Halobacteriales</taxon>
        <taxon>Haloferacaceae</taxon>
        <taxon>Halorubrum</taxon>
    </lineage>
</organism>
<dbReference type="AlphaFoldDB" id="M0DNP1"/>
<dbReference type="RefSeq" id="WP_004050856.1">
    <property type="nucleotide sequence ID" value="NZ_AOJE01000071.1"/>
</dbReference>
<dbReference type="eggNOG" id="arCOG01242">
    <property type="taxonomic scope" value="Archaea"/>
</dbReference>
<sequence length="197" mass="22579">MSPEEVDVRWSALTIDQLIEEYWATVAPAMRADGMDPEAEHPPHRWVKDGFAGLIYTLREHHDRTPTEFFRGDVGIIPSEGYEWELDDDAVAIALDRHVEALREQGLAESTIEATRSRLAAYARRFERRNDVSLIESHDREIAVETLSRVVARYVSRDAKRHLVKDVRTLYAWLAEEAYHEEHVLDGVGLDDLVEGS</sequence>
<name>M0DNP1_9EURY</name>
<gene>
    <name evidence="1" type="ORF">C471_16347</name>
</gene>
<dbReference type="OrthoDB" id="303624at2157"/>
<dbReference type="PATRIC" id="fig|1227484.4.peg.3226"/>
<reference evidence="1 2" key="1">
    <citation type="journal article" date="2014" name="PLoS Genet.">
        <title>Phylogenetically driven sequencing of extremely halophilic archaea reveals strategies for static and dynamic osmo-response.</title>
        <authorList>
            <person name="Becker E.A."/>
            <person name="Seitzer P.M."/>
            <person name="Tritt A."/>
            <person name="Larsen D."/>
            <person name="Krusor M."/>
            <person name="Yao A.I."/>
            <person name="Wu D."/>
            <person name="Madern D."/>
            <person name="Eisen J.A."/>
            <person name="Darling A.E."/>
            <person name="Facciotti M.T."/>
        </authorList>
    </citation>
    <scope>NUCLEOTIDE SEQUENCE [LARGE SCALE GENOMIC DNA]</scope>
    <source>
        <strain evidence="1 2">DSM 1137</strain>
    </source>
</reference>
<protein>
    <submittedName>
        <fullName evidence="1">Phage integrase</fullName>
    </submittedName>
</protein>
<accession>M0DNP1</accession>
<proteinExistence type="predicted"/>
<dbReference type="EMBL" id="AOJE01000071">
    <property type="protein sequence ID" value="ELZ35769.1"/>
    <property type="molecule type" value="Genomic_DNA"/>
</dbReference>
<evidence type="ECO:0000313" key="1">
    <source>
        <dbReference type="EMBL" id="ELZ35769.1"/>
    </source>
</evidence>
<keyword evidence="2" id="KW-1185">Reference proteome</keyword>
<dbReference type="Proteomes" id="UP000011514">
    <property type="component" value="Unassembled WGS sequence"/>
</dbReference>